<comment type="caution">
    <text evidence="1">The sequence shown here is derived from an EMBL/GenBank/DDBJ whole genome shotgun (WGS) entry which is preliminary data.</text>
</comment>
<dbReference type="AlphaFoldDB" id="A0A154BT75"/>
<dbReference type="Proteomes" id="UP000076268">
    <property type="component" value="Unassembled WGS sequence"/>
</dbReference>
<dbReference type="RefSeq" id="WP_066239026.1">
    <property type="nucleotide sequence ID" value="NZ_LSGP01000013.1"/>
</dbReference>
<protein>
    <submittedName>
        <fullName evidence="1">Uncharacterized protein</fullName>
    </submittedName>
</protein>
<reference evidence="1 2" key="1">
    <citation type="submission" date="2016-02" db="EMBL/GenBank/DDBJ databases">
        <title>Anaerosporomusa subterraneum gen. nov., sp. nov., a spore-forming obligate anaerobe isolated from saprolite.</title>
        <authorList>
            <person name="Choi J.K."/>
            <person name="Shah M."/>
            <person name="Yee N."/>
        </authorList>
    </citation>
    <scope>NUCLEOTIDE SEQUENCE [LARGE SCALE GENOMIC DNA]</scope>
    <source>
        <strain evidence="1 2">RU4</strain>
    </source>
</reference>
<accession>A0A154BT75</accession>
<evidence type="ECO:0000313" key="2">
    <source>
        <dbReference type="Proteomes" id="UP000076268"/>
    </source>
</evidence>
<keyword evidence="2" id="KW-1185">Reference proteome</keyword>
<proteinExistence type="predicted"/>
<organism evidence="1 2">
    <name type="scientific">Anaerosporomusa subterranea</name>
    <dbReference type="NCBI Taxonomy" id="1794912"/>
    <lineage>
        <taxon>Bacteria</taxon>
        <taxon>Bacillati</taxon>
        <taxon>Bacillota</taxon>
        <taxon>Negativicutes</taxon>
        <taxon>Acetonemataceae</taxon>
        <taxon>Anaerosporomusa</taxon>
    </lineage>
</organism>
<sequence length="102" mass="11124">MGFFDDICNREWCEELECSCGTNVVLFTADGFAFFGLLDRFEDGIVTLVPASCESNVFVVTPGGEVLLEDLTFIDICIIVALSKNAVKNPFECLLNSPTTTA</sequence>
<name>A0A154BT75_ANASB</name>
<dbReference type="OrthoDB" id="1683407at2"/>
<dbReference type="STRING" id="1794912.AXX12_03320"/>
<dbReference type="EMBL" id="LSGP01000013">
    <property type="protein sequence ID" value="KYZ77176.1"/>
    <property type="molecule type" value="Genomic_DNA"/>
</dbReference>
<gene>
    <name evidence="1" type="ORF">AXX12_03320</name>
</gene>
<evidence type="ECO:0000313" key="1">
    <source>
        <dbReference type="EMBL" id="KYZ77176.1"/>
    </source>
</evidence>